<reference evidence="2 3" key="1">
    <citation type="submission" date="2021-01" db="EMBL/GenBank/DDBJ databases">
        <title>Streptomyces acididurans sp. nov., isolated from a peat swamp forest soil.</title>
        <authorList>
            <person name="Chantavorakit T."/>
            <person name="Duangmal K."/>
        </authorList>
    </citation>
    <scope>NUCLEOTIDE SEQUENCE [LARGE SCALE GENOMIC DNA]</scope>
    <source>
        <strain evidence="2 3">KK5PA1</strain>
    </source>
</reference>
<organism evidence="2 3">
    <name type="scientific">Actinacidiphila acididurans</name>
    <dbReference type="NCBI Taxonomy" id="2784346"/>
    <lineage>
        <taxon>Bacteria</taxon>
        <taxon>Bacillati</taxon>
        <taxon>Actinomycetota</taxon>
        <taxon>Actinomycetes</taxon>
        <taxon>Kitasatosporales</taxon>
        <taxon>Streptomycetaceae</taxon>
        <taxon>Actinacidiphila</taxon>
    </lineage>
</organism>
<gene>
    <name evidence="2" type="ORF">ITX44_16760</name>
</gene>
<evidence type="ECO:0000313" key="2">
    <source>
        <dbReference type="EMBL" id="MBM9506174.1"/>
    </source>
</evidence>
<dbReference type="InterPro" id="IPR029046">
    <property type="entry name" value="LolA/LolB/LppX"/>
</dbReference>
<comment type="caution">
    <text evidence="2">The sequence shown here is derived from an EMBL/GenBank/DDBJ whole genome shotgun (WGS) entry which is preliminary data.</text>
</comment>
<keyword evidence="1" id="KW-0732">Signal</keyword>
<dbReference type="Proteomes" id="UP000749040">
    <property type="component" value="Unassembled WGS sequence"/>
</dbReference>
<evidence type="ECO:0000256" key="1">
    <source>
        <dbReference type="SAM" id="SignalP"/>
    </source>
</evidence>
<dbReference type="EMBL" id="JADKYB010000008">
    <property type="protein sequence ID" value="MBM9506174.1"/>
    <property type="molecule type" value="Genomic_DNA"/>
</dbReference>
<feature type="signal peptide" evidence="1">
    <location>
        <begin position="1"/>
        <end position="24"/>
    </location>
</feature>
<name>A0ABS2TS64_9ACTN</name>
<evidence type="ECO:0000313" key="3">
    <source>
        <dbReference type="Proteomes" id="UP000749040"/>
    </source>
</evidence>
<keyword evidence="3" id="KW-1185">Reference proteome</keyword>
<dbReference type="Gene3D" id="2.50.20.20">
    <property type="match status" value="1"/>
</dbReference>
<protein>
    <recommendedName>
        <fullName evidence="4">Lipoprotein</fullName>
    </recommendedName>
</protein>
<proteinExistence type="predicted"/>
<dbReference type="PROSITE" id="PS51257">
    <property type="entry name" value="PROKAR_LIPOPROTEIN"/>
    <property type="match status" value="1"/>
</dbReference>
<dbReference type="RefSeq" id="WP_205358037.1">
    <property type="nucleotide sequence ID" value="NZ_JADKYB010000008.1"/>
</dbReference>
<dbReference type="SUPFAM" id="SSF89392">
    <property type="entry name" value="Prokaryotic lipoproteins and lipoprotein localization factors"/>
    <property type="match status" value="1"/>
</dbReference>
<accession>A0ABS2TS64</accession>
<sequence length="298" mass="30865">MHTFRGTALAAVAAASLVGLSACAPGSGSASGGGKAAHPSAVRSSASAVTGGGGSPELSAVDALALVKKRTSSVHSAKFELTVKTGGTPSLTESGALDWSHGVRMTMTAEVTDASALRSMRSAGLDGTIRYRLLPDVYYLDLGPGAAAHLGGKHWIRYGVDELATSSAGAYVTDVLQSQDLSRAVDLVLASRDVREVGTESVRGVPATHYRGTIALADLTRLRAPHLSAAQRADVERSMRKAGVTEEKLDVWVSADHLPLKKVATEGENVTTMYWWGYGTPVRVQAPPASDSVDAAGL</sequence>
<evidence type="ECO:0008006" key="4">
    <source>
        <dbReference type="Google" id="ProtNLM"/>
    </source>
</evidence>
<feature type="chain" id="PRO_5045402299" description="Lipoprotein" evidence="1">
    <location>
        <begin position="25"/>
        <end position="298"/>
    </location>
</feature>